<proteinExistence type="evidence at transcript level"/>
<keyword evidence="9" id="KW-0862">Zinc</keyword>
<dbReference type="Gene3D" id="3.30.40.10">
    <property type="entry name" value="Zinc/RING finger domain, C3HC4 (zinc finger)"/>
    <property type="match status" value="1"/>
</dbReference>
<dbReference type="AlphaFoldDB" id="A0A4Y7NLP5"/>
<evidence type="ECO:0000313" key="17">
    <source>
        <dbReference type="EMBL" id="SVE93165.1"/>
    </source>
</evidence>
<evidence type="ECO:0000256" key="8">
    <source>
        <dbReference type="ARBA" id="ARBA00022771"/>
    </source>
</evidence>
<evidence type="ECO:0000256" key="4">
    <source>
        <dbReference type="ARBA" id="ARBA00018980"/>
    </source>
</evidence>
<keyword evidence="6" id="KW-0812">Transmembrane</keyword>
<keyword evidence="8" id="KW-0863">Zinc-finger</keyword>
<gene>
    <name evidence="17" type="primary">EOG090X0AIN</name>
</gene>
<comment type="subcellular location">
    <subcellularLocation>
        <location evidence="1">Peroxisome membrane</location>
        <topology evidence="1">Multi-pass membrane protein</topology>
    </subcellularLocation>
</comment>
<evidence type="ECO:0000259" key="16">
    <source>
        <dbReference type="Pfam" id="PF04757"/>
    </source>
</evidence>
<evidence type="ECO:0000256" key="2">
    <source>
        <dbReference type="ARBA" id="ARBA00004906"/>
    </source>
</evidence>
<keyword evidence="10" id="KW-0653">Protein transport</keyword>
<dbReference type="InterPro" id="IPR006845">
    <property type="entry name" value="Pex_N"/>
</dbReference>
<dbReference type="CDD" id="cd16451">
    <property type="entry name" value="mRING_PEX12"/>
    <property type="match status" value="1"/>
</dbReference>
<protein>
    <recommendedName>
        <fullName evidence="4 15">Peroxisome assembly protein 12</fullName>
    </recommendedName>
    <alternativeName>
        <fullName evidence="14 15">Peroxin-12</fullName>
    </alternativeName>
</protein>
<evidence type="ECO:0000256" key="15">
    <source>
        <dbReference type="PIRNR" id="PIRNR038074"/>
    </source>
</evidence>
<evidence type="ECO:0000256" key="7">
    <source>
        <dbReference type="ARBA" id="ARBA00022723"/>
    </source>
</evidence>
<sequence length="297" mass="33200">MAEQGAHLSQLLLQSGRPSIFELVAQEGLNQAIRGALKFFLRVCYNNYPSLFGGAYRWADEIQFLADVVLQSYYLKNHGASFAENFYGLERVTNGGNPLSLKGKIKSLLGLTLPSYILNKIQEYLKGTDNAQTPRKLSFSTVCHVYELLALVNWILYTLGKSSSHTPLLRMLGVKLQHADESSSSSVSLTKIIEMSAFFIQFLEWWFNNQSTQAKSILSLPVPPAPHSKACEKSPKTKSGECPICHQPWKNECALRVSGYVFCYRCIIQYLKENNCCPVTLAPATSNDLIRIFANAT</sequence>
<evidence type="ECO:0000256" key="6">
    <source>
        <dbReference type="ARBA" id="ARBA00022692"/>
    </source>
</evidence>
<comment type="function">
    <text evidence="15">Component of a retrotranslocation channel required for peroxisome organization by mediating export of the PEX5 receptor from peroxisomes to the cytosol, thereby promoting PEX5 recycling.</text>
</comment>
<keyword evidence="11" id="KW-1133">Transmembrane helix</keyword>
<evidence type="ECO:0000256" key="12">
    <source>
        <dbReference type="ARBA" id="ARBA00023136"/>
    </source>
</evidence>
<organism evidence="17">
    <name type="scientific">Moina brachiata</name>
    <dbReference type="NCBI Taxonomy" id="675436"/>
    <lineage>
        <taxon>Eukaryota</taxon>
        <taxon>Metazoa</taxon>
        <taxon>Ecdysozoa</taxon>
        <taxon>Arthropoda</taxon>
        <taxon>Crustacea</taxon>
        <taxon>Branchiopoda</taxon>
        <taxon>Diplostraca</taxon>
        <taxon>Cladocera</taxon>
        <taxon>Anomopoda</taxon>
        <taxon>Moinidae</taxon>
        <taxon>Moina</taxon>
    </lineage>
</organism>
<dbReference type="PANTHER" id="PTHR12888">
    <property type="entry name" value="PEROXISOME ASSEMBLY PROTEIN 12 PEROXIN-12"/>
    <property type="match status" value="1"/>
</dbReference>
<dbReference type="GO" id="GO:0006513">
    <property type="term" value="P:protein monoubiquitination"/>
    <property type="evidence" value="ECO:0007669"/>
    <property type="project" value="TreeGrafter"/>
</dbReference>
<evidence type="ECO:0000256" key="3">
    <source>
        <dbReference type="ARBA" id="ARBA00008704"/>
    </source>
</evidence>
<comment type="similarity">
    <text evidence="3 15">Belongs to the pex2/pex10/pex12 family.</text>
</comment>
<evidence type="ECO:0000256" key="10">
    <source>
        <dbReference type="ARBA" id="ARBA00022927"/>
    </source>
</evidence>
<dbReference type="Pfam" id="PF04757">
    <property type="entry name" value="Pex2_Pex12"/>
    <property type="match status" value="1"/>
</dbReference>
<evidence type="ECO:0000256" key="14">
    <source>
        <dbReference type="ARBA" id="ARBA00029692"/>
    </source>
</evidence>
<dbReference type="InterPro" id="IPR017375">
    <property type="entry name" value="PEX12"/>
</dbReference>
<dbReference type="InterPro" id="IPR013083">
    <property type="entry name" value="Znf_RING/FYVE/PHD"/>
</dbReference>
<dbReference type="GO" id="GO:0016558">
    <property type="term" value="P:protein import into peroxisome matrix"/>
    <property type="evidence" value="ECO:0007669"/>
    <property type="project" value="UniProtKB-UniRule"/>
</dbReference>
<dbReference type="GO" id="GO:1990429">
    <property type="term" value="C:peroxisomal importomer complex"/>
    <property type="evidence" value="ECO:0007669"/>
    <property type="project" value="TreeGrafter"/>
</dbReference>
<evidence type="ECO:0000256" key="11">
    <source>
        <dbReference type="ARBA" id="ARBA00022989"/>
    </source>
</evidence>
<comment type="pathway">
    <text evidence="2">Protein modification; protein ubiquitination.</text>
</comment>
<name>A0A4Y7NLP5_9CRUS</name>
<evidence type="ECO:0000256" key="5">
    <source>
        <dbReference type="ARBA" id="ARBA00022448"/>
    </source>
</evidence>
<evidence type="ECO:0000256" key="13">
    <source>
        <dbReference type="ARBA" id="ARBA00023140"/>
    </source>
</evidence>
<dbReference type="GO" id="GO:0008270">
    <property type="term" value="F:zinc ion binding"/>
    <property type="evidence" value="ECO:0007669"/>
    <property type="project" value="UniProtKB-KW"/>
</dbReference>
<evidence type="ECO:0000256" key="1">
    <source>
        <dbReference type="ARBA" id="ARBA00004585"/>
    </source>
</evidence>
<reference evidence="17" key="1">
    <citation type="submission" date="2018-08" db="EMBL/GenBank/DDBJ databases">
        <authorList>
            <person name="Cornetti L."/>
        </authorList>
    </citation>
    <scope>NUCLEOTIDE SEQUENCE</scope>
    <source>
        <strain evidence="17">DE-FRO-2-1</strain>
    </source>
</reference>
<keyword evidence="12 15" id="KW-0472">Membrane</keyword>
<dbReference type="GO" id="GO:0004842">
    <property type="term" value="F:ubiquitin-protein transferase activity"/>
    <property type="evidence" value="ECO:0007669"/>
    <property type="project" value="TreeGrafter"/>
</dbReference>
<feature type="domain" description="Pex N-terminal" evidence="16">
    <location>
        <begin position="27"/>
        <end position="208"/>
    </location>
</feature>
<dbReference type="PANTHER" id="PTHR12888:SF0">
    <property type="entry name" value="PEROXISOME ASSEMBLY PROTEIN 12"/>
    <property type="match status" value="1"/>
</dbReference>
<keyword evidence="13 15" id="KW-0576">Peroxisome</keyword>
<keyword evidence="7" id="KW-0479">Metal-binding</keyword>
<dbReference type="FunFam" id="3.30.40.10:FF:000634">
    <property type="entry name" value="Peroxisome assembly protein 12"/>
    <property type="match status" value="1"/>
</dbReference>
<accession>A0A4Y7NLP5</accession>
<dbReference type="GO" id="GO:0005778">
    <property type="term" value="C:peroxisomal membrane"/>
    <property type="evidence" value="ECO:0007669"/>
    <property type="project" value="UniProtKB-SubCell"/>
</dbReference>
<dbReference type="PIRSF" id="PIRSF038074">
    <property type="entry name" value="Peroxisome_assembly_p12"/>
    <property type="match status" value="1"/>
</dbReference>
<evidence type="ECO:0000256" key="9">
    <source>
        <dbReference type="ARBA" id="ARBA00022833"/>
    </source>
</evidence>
<keyword evidence="5" id="KW-0813">Transport</keyword>
<dbReference type="EMBL" id="LR023546">
    <property type="protein sequence ID" value="SVE93165.1"/>
    <property type="molecule type" value="mRNA"/>
</dbReference>
<dbReference type="SUPFAM" id="SSF57850">
    <property type="entry name" value="RING/U-box"/>
    <property type="match status" value="1"/>
</dbReference>